<dbReference type="Gene3D" id="2.160.20.160">
    <property type="match status" value="1"/>
</dbReference>
<accession>A0A161XLG5</accession>
<reference evidence="3 4" key="1">
    <citation type="submission" date="2016-04" db="EMBL/GenBank/DDBJ databases">
        <title>Draft Genome Assembly of the Bloom-forming Cyanobacterium Nodularia spumigena Strain CENA596 in Shrimp Production Ponds.</title>
        <authorList>
            <person name="Popin R.V."/>
            <person name="Rigonato J."/>
            <person name="Abreu V.A."/>
            <person name="Andreote A.P."/>
            <person name="Silveira S.B."/>
            <person name="Odebrecht C."/>
            <person name="Fiore M.F."/>
        </authorList>
    </citation>
    <scope>NUCLEOTIDE SEQUENCE [LARGE SCALE GENOMIC DNA]</scope>
    <source>
        <strain evidence="3 4">CENA596</strain>
    </source>
</reference>
<comment type="caution">
    <text evidence="3">The sequence shown here is derived from an EMBL/GenBank/DDBJ whole genome shotgun (WGS) entry which is preliminary data.</text>
</comment>
<dbReference type="OrthoDB" id="517984at2"/>
<evidence type="ECO:0000313" key="3">
    <source>
        <dbReference type="EMBL" id="KZL50651.1"/>
    </source>
</evidence>
<dbReference type="GO" id="GO:0005509">
    <property type="term" value="F:calcium ion binding"/>
    <property type="evidence" value="ECO:0007669"/>
    <property type="project" value="InterPro"/>
</dbReference>
<dbReference type="AlphaFoldDB" id="A0A161XLG5"/>
<protein>
    <submittedName>
        <fullName evidence="3">Na-Ca-binding protein</fullName>
    </submittedName>
</protein>
<feature type="region of interest" description="Disordered" evidence="1">
    <location>
        <begin position="301"/>
        <end position="324"/>
    </location>
</feature>
<dbReference type="Pfam" id="PF13448">
    <property type="entry name" value="DUF4114"/>
    <property type="match status" value="1"/>
</dbReference>
<gene>
    <name evidence="3" type="ORF">A2T98_06270</name>
</gene>
<feature type="domain" description="DUF4114" evidence="2">
    <location>
        <begin position="732"/>
        <end position="795"/>
    </location>
</feature>
<evidence type="ECO:0000313" key="4">
    <source>
        <dbReference type="Proteomes" id="UP000076555"/>
    </source>
</evidence>
<dbReference type="Pfam" id="PF00353">
    <property type="entry name" value="HemolysinCabind"/>
    <property type="match status" value="3"/>
</dbReference>
<dbReference type="InterPro" id="IPR001343">
    <property type="entry name" value="Hemolysn_Ca-bd"/>
</dbReference>
<dbReference type="EMBL" id="LWAJ01000072">
    <property type="protein sequence ID" value="KZL50651.1"/>
    <property type="molecule type" value="Genomic_DNA"/>
</dbReference>
<dbReference type="InterPro" id="IPR011049">
    <property type="entry name" value="Serralysin-like_metalloprot_C"/>
</dbReference>
<dbReference type="PRINTS" id="PR00313">
    <property type="entry name" value="CABNDNGRPT"/>
</dbReference>
<dbReference type="SUPFAM" id="SSF51120">
    <property type="entry name" value="beta-Roll"/>
    <property type="match status" value="2"/>
</dbReference>
<name>A0A161XLG5_NODSP</name>
<organism evidence="3 4">
    <name type="scientific">Nodularia spumigena CENA596</name>
    <dbReference type="NCBI Taxonomy" id="1819295"/>
    <lineage>
        <taxon>Bacteria</taxon>
        <taxon>Bacillati</taxon>
        <taxon>Cyanobacteriota</taxon>
        <taxon>Cyanophyceae</taxon>
        <taxon>Nostocales</taxon>
        <taxon>Nodulariaceae</taxon>
        <taxon>Nodularia</taxon>
    </lineage>
</organism>
<sequence>MNLINTETANILKALEAEAIQEATEGIVNESRIFGTDGEDEIFAPVTGDIQVFGLVGDDILDATTSQGEVILFGGLGNDTLIGDNNHTLYGSDGDDQLFAAGAIGGNKLYGAAGNDTLIVVEGSHNELYGGEGNDRLIVSDGGGFNLLHGGDGDDFLDASSGTGNNQLFGVSGHNRLIAGDATDELFGGEGDDQLFAAANGGILTGSGGANIFYVANASIPTEFAVIKDFKPGSDRLVVAGLPGLTGVKAILQDGDTLITGLLSDTEVPLARLLGIQPTALVAGRDVFSQQQDHPLVPVNIQTLDPVDPDPVDPDPVDPDPVDPDPVDPSLINLLPGDFQIIDTDLINVLGNADLLEKLTQDIPDAQLYTPLLSFTIGPTPGSNPDIFSRKIQRVELTFNEIPSETPDYNAFIKLIDGEFSIFDFNPNTGLGAVPRDRDGNGSFDGATLFLKDNGQGDLDPTLGVIRDSAAPSVIGVNQNNPLTVTITDGQSDPLTTIFGTTFKFSVEGSTSSSQVLEAIFGDGTTQTLLTTLGDASGLPTGINSILTNLQSSLGTKDSDGRTVRFQLREVGTNAMTELTIGDVTSTSFTLSGGSFNIGAEIINATNVEIYTQGLEVNGESFPAISLRDLIPSAAPGQNTITIQVEATLYREAAFNNLVGFYLAERTTGAVVDPLTGLSVADLSNRQEYLGAVRDNFVLTGNVANNQTGQFANNGQFEILTSIDLSAHVLLPFLVANGNINSVRPDFSNLYVSGISTNFDRSNQVKLLGNNIFGFEDLPGGGDNDFDDIVVQINGLSLV</sequence>
<dbReference type="RefSeq" id="WP_063872022.1">
    <property type="nucleotide sequence ID" value="NZ_CAWMRI010000072.1"/>
</dbReference>
<feature type="compositionally biased region" description="Acidic residues" evidence="1">
    <location>
        <begin position="307"/>
        <end position="324"/>
    </location>
</feature>
<dbReference type="Proteomes" id="UP000076555">
    <property type="component" value="Unassembled WGS sequence"/>
</dbReference>
<dbReference type="InterPro" id="IPR025193">
    <property type="entry name" value="DUF4114"/>
</dbReference>
<evidence type="ECO:0000256" key="1">
    <source>
        <dbReference type="SAM" id="MobiDB-lite"/>
    </source>
</evidence>
<evidence type="ECO:0000259" key="2">
    <source>
        <dbReference type="Pfam" id="PF13448"/>
    </source>
</evidence>
<proteinExistence type="predicted"/>